<evidence type="ECO:0000313" key="7">
    <source>
        <dbReference type="Proteomes" id="UP000595140"/>
    </source>
</evidence>
<feature type="region of interest" description="Disordered" evidence="4">
    <location>
        <begin position="1"/>
        <end position="45"/>
    </location>
</feature>
<organism evidence="6 7">
    <name type="scientific">Cuscuta campestris</name>
    <dbReference type="NCBI Taxonomy" id="132261"/>
    <lineage>
        <taxon>Eukaryota</taxon>
        <taxon>Viridiplantae</taxon>
        <taxon>Streptophyta</taxon>
        <taxon>Embryophyta</taxon>
        <taxon>Tracheophyta</taxon>
        <taxon>Spermatophyta</taxon>
        <taxon>Magnoliopsida</taxon>
        <taxon>eudicotyledons</taxon>
        <taxon>Gunneridae</taxon>
        <taxon>Pentapetalae</taxon>
        <taxon>asterids</taxon>
        <taxon>lamiids</taxon>
        <taxon>Solanales</taxon>
        <taxon>Convolvulaceae</taxon>
        <taxon>Cuscuteae</taxon>
        <taxon>Cuscuta</taxon>
        <taxon>Cuscuta subgen. Grammica</taxon>
        <taxon>Cuscuta sect. Cleistogrammica</taxon>
    </lineage>
</organism>
<keyword evidence="1" id="KW-0112">Calmodulin-binding</keyword>
<feature type="compositionally biased region" description="Basic residues" evidence="4">
    <location>
        <begin position="26"/>
        <end position="37"/>
    </location>
</feature>
<dbReference type="Proteomes" id="UP000595140">
    <property type="component" value="Unassembled WGS sequence"/>
</dbReference>
<dbReference type="Pfam" id="PF13178">
    <property type="entry name" value="DUF4005"/>
    <property type="match status" value="1"/>
</dbReference>
<dbReference type="InterPro" id="IPR025064">
    <property type="entry name" value="DUF4005"/>
</dbReference>
<evidence type="ECO:0000259" key="5">
    <source>
        <dbReference type="Pfam" id="PF13178"/>
    </source>
</evidence>
<feature type="domain" description="DUF4005" evidence="5">
    <location>
        <begin position="306"/>
        <end position="354"/>
    </location>
</feature>
<evidence type="ECO:0000313" key="6">
    <source>
        <dbReference type="EMBL" id="VFQ72502.1"/>
    </source>
</evidence>
<dbReference type="Gene3D" id="1.20.5.190">
    <property type="match status" value="1"/>
</dbReference>
<dbReference type="GO" id="GO:0005516">
    <property type="term" value="F:calmodulin binding"/>
    <property type="evidence" value="ECO:0007669"/>
    <property type="project" value="UniProtKB-KW"/>
</dbReference>
<feature type="compositionally biased region" description="Polar residues" evidence="4">
    <location>
        <begin position="73"/>
        <end position="95"/>
    </location>
</feature>
<gene>
    <name evidence="6" type="ORF">CCAM_LOCUS14278</name>
</gene>
<feature type="compositionally biased region" description="Basic and acidic residues" evidence="4">
    <location>
        <begin position="377"/>
        <end position="386"/>
    </location>
</feature>
<dbReference type="CDD" id="cd23767">
    <property type="entry name" value="IQCD"/>
    <property type="match status" value="1"/>
</dbReference>
<dbReference type="InterPro" id="IPR000048">
    <property type="entry name" value="IQ_motif_EF-hand-BS"/>
</dbReference>
<evidence type="ECO:0000256" key="2">
    <source>
        <dbReference type="ARBA" id="ARBA00024341"/>
    </source>
</evidence>
<dbReference type="SMART" id="SM00015">
    <property type="entry name" value="IQ"/>
    <property type="match status" value="1"/>
</dbReference>
<evidence type="ECO:0000256" key="4">
    <source>
        <dbReference type="SAM" id="MobiDB-lite"/>
    </source>
</evidence>
<name>A0A484L822_9ASTE</name>
<evidence type="ECO:0000256" key="3">
    <source>
        <dbReference type="ARBA" id="ARBA00024378"/>
    </source>
</evidence>
<dbReference type="PANTHER" id="PTHR32295:SF113">
    <property type="entry name" value="PROTEIN IQ-DOMAIN 14"/>
    <property type="match status" value="1"/>
</dbReference>
<sequence length="407" mass="45863">MGKKGSWFSAIKRLFTPKSSKDKEKKKSKANKGKRHGESKSFIPLLREPSSIEKILEEAAADDEHRLLLNPQPKFSQNISSPRPVTSPRVTSQRAASPRATSYKARRKRKEDNRYVHRPEPALEVLHAKAIVIQTAFRGYMARRSLRTLRGLVRLQGVMGGNNVKKQSLNALEQMQFMVSVQTQVQCRRIQMLENQALQFQVFKNGNGAASNWTQLTGVGNTENWDDSVLTKDEIERRGRRKVEAIAKRERAMAYAYSNPHHHQKGNSQRWSLYPTIIWWNWLDDLRESSDKNALPTPTSTKSAAPMGSKQSEDSYGKTSRPPGSSSSLTSCPPFSVPSYMAPTASAKARERNSDSHLMGESSKRRFSYPLTPQNIVEKEADKHGGDCVSVDSTVSMSGRKPFNRFV</sequence>
<dbReference type="PROSITE" id="PS50096">
    <property type="entry name" value="IQ"/>
    <property type="match status" value="1"/>
</dbReference>
<comment type="similarity">
    <text evidence="2">Belongs to the IQD family.</text>
</comment>
<proteinExistence type="inferred from homology"/>
<reference evidence="6 7" key="1">
    <citation type="submission" date="2018-04" db="EMBL/GenBank/DDBJ databases">
        <authorList>
            <person name="Vogel A."/>
        </authorList>
    </citation>
    <scope>NUCLEOTIDE SEQUENCE [LARGE SCALE GENOMIC DNA]</scope>
</reference>
<accession>A0A484L822</accession>
<feature type="region of interest" description="Disordered" evidence="4">
    <location>
        <begin position="71"/>
        <end position="113"/>
    </location>
</feature>
<dbReference type="OrthoDB" id="1296126at2759"/>
<protein>
    <recommendedName>
        <fullName evidence="5">DUF4005 domain-containing protein</fullName>
    </recommendedName>
</protein>
<dbReference type="PANTHER" id="PTHR32295">
    <property type="entry name" value="IQ-DOMAIN 5-RELATED"/>
    <property type="match status" value="1"/>
</dbReference>
<dbReference type="AlphaFoldDB" id="A0A484L822"/>
<keyword evidence="7" id="KW-1185">Reference proteome</keyword>
<evidence type="ECO:0000256" key="1">
    <source>
        <dbReference type="ARBA" id="ARBA00022860"/>
    </source>
</evidence>
<dbReference type="EMBL" id="OOIL02001115">
    <property type="protein sequence ID" value="VFQ72502.1"/>
    <property type="molecule type" value="Genomic_DNA"/>
</dbReference>
<feature type="region of interest" description="Disordered" evidence="4">
    <location>
        <begin position="292"/>
        <end position="387"/>
    </location>
</feature>
<feature type="compositionally biased region" description="Low complexity" evidence="4">
    <location>
        <begin position="320"/>
        <end position="334"/>
    </location>
</feature>
<comment type="subunit">
    <text evidence="3">Binds to multiple calmodulin (CaM) in the presence of Ca(2+) and CaM-like proteins.</text>
</comment>
<dbReference type="Pfam" id="PF00612">
    <property type="entry name" value="IQ"/>
    <property type="match status" value="1"/>
</dbReference>